<evidence type="ECO:0000313" key="2">
    <source>
        <dbReference type="Proteomes" id="UP000065797"/>
    </source>
</evidence>
<evidence type="ECO:0000313" key="1">
    <source>
        <dbReference type="EMBL" id="KWU62429.1"/>
    </source>
</evidence>
<sequence>MRTYSVKKLFIEGLGEEVNYNQVYFKIHGDKDCKWTIDIEYPGPKDFFIMAAYYGKEVEFTFSTIYVTDIKGIAEVKKVQVNSNYVQLSGIGLL</sequence>
<comment type="caution">
    <text evidence="1">The sequence shown here is derived from an EMBL/GenBank/DDBJ whole genome shotgun (WGS) entry which is preliminary data.</text>
</comment>
<proteinExistence type="predicted"/>
<gene>
    <name evidence="1" type="ORF">AWW70_13450</name>
</gene>
<dbReference type="EMBL" id="LRPH01000049">
    <property type="protein sequence ID" value="KWU62429.1"/>
    <property type="molecule type" value="Genomic_DNA"/>
</dbReference>
<dbReference type="RefSeq" id="WP_060750267.1">
    <property type="nucleotide sequence ID" value="NZ_LRPH01000049.1"/>
</dbReference>
<dbReference type="AlphaFoldDB" id="A0A125PMX5"/>
<name>A0A125PMX5_BACMY</name>
<accession>A0A125PMX5</accession>
<protein>
    <submittedName>
        <fullName evidence="1">Uncharacterized protein</fullName>
    </submittedName>
</protein>
<dbReference type="Proteomes" id="UP000065797">
    <property type="component" value="Unassembled WGS sequence"/>
</dbReference>
<reference evidence="1 2" key="1">
    <citation type="submission" date="2016-01" db="EMBL/GenBank/DDBJ databases">
        <authorList>
            <person name="McClelland M."/>
            <person name="Jain A."/>
            <person name="Saraogi P."/>
            <person name="Mendelson R."/>
            <person name="Westerman R."/>
            <person name="SanMiguel P."/>
            <person name="Csonka L."/>
        </authorList>
    </citation>
    <scope>NUCLEOTIDE SEQUENCE [LARGE SCALE GENOMIC DNA]</scope>
    <source>
        <strain evidence="1 2">PE8-15</strain>
    </source>
</reference>
<organism evidence="1 2">
    <name type="scientific">Bacillus mycoides</name>
    <dbReference type="NCBI Taxonomy" id="1405"/>
    <lineage>
        <taxon>Bacteria</taxon>
        <taxon>Bacillati</taxon>
        <taxon>Bacillota</taxon>
        <taxon>Bacilli</taxon>
        <taxon>Bacillales</taxon>
        <taxon>Bacillaceae</taxon>
        <taxon>Bacillus</taxon>
        <taxon>Bacillus cereus group</taxon>
    </lineage>
</organism>